<dbReference type="EMBL" id="FODY01000009">
    <property type="protein sequence ID" value="SEP06180.1"/>
    <property type="molecule type" value="Genomic_DNA"/>
</dbReference>
<feature type="compositionally biased region" description="Basic and acidic residues" evidence="1">
    <location>
        <begin position="42"/>
        <end position="94"/>
    </location>
</feature>
<dbReference type="STRING" id="112903.SAMN04490178_109105"/>
<gene>
    <name evidence="2" type="ORF">SAMN04490178_109105</name>
</gene>
<dbReference type="RefSeq" id="WP_091746273.1">
    <property type="nucleotide sequence ID" value="NZ_FODY01000009.1"/>
</dbReference>
<organism evidence="2 3">
    <name type="scientific">Propionispora vibrioides</name>
    <dbReference type="NCBI Taxonomy" id="112903"/>
    <lineage>
        <taxon>Bacteria</taxon>
        <taxon>Bacillati</taxon>
        <taxon>Bacillota</taxon>
        <taxon>Negativicutes</taxon>
        <taxon>Selenomonadales</taxon>
        <taxon>Sporomusaceae</taxon>
        <taxon>Propionispora</taxon>
    </lineage>
</organism>
<reference evidence="2 3" key="1">
    <citation type="submission" date="2016-10" db="EMBL/GenBank/DDBJ databases">
        <authorList>
            <person name="de Groot N.N."/>
        </authorList>
    </citation>
    <scope>NUCLEOTIDE SEQUENCE [LARGE SCALE GENOMIC DNA]</scope>
    <source>
        <strain evidence="2 3">DSM 13305</strain>
    </source>
</reference>
<evidence type="ECO:0000313" key="3">
    <source>
        <dbReference type="Proteomes" id="UP000198847"/>
    </source>
</evidence>
<dbReference type="Proteomes" id="UP000198847">
    <property type="component" value="Unassembled WGS sequence"/>
</dbReference>
<dbReference type="AlphaFoldDB" id="A0A1H8USJ8"/>
<protein>
    <submittedName>
        <fullName evidence="2">Uncharacterized protein</fullName>
    </submittedName>
</protein>
<keyword evidence="3" id="KW-1185">Reference proteome</keyword>
<proteinExistence type="predicted"/>
<name>A0A1H8USJ8_9FIRM</name>
<dbReference type="OrthoDB" id="1685020at2"/>
<sequence>MRNMVKKTIIYSLVGIMQLGFGLTVTEASPLHTGNWQPQTIRMDRPHDGDSDRQREHDRREREENERHEREMKRRPHESDREWHERQEREKQRHDQALHEIAAFLIGVVVGQSN</sequence>
<feature type="region of interest" description="Disordered" evidence="1">
    <location>
        <begin position="29"/>
        <end position="94"/>
    </location>
</feature>
<accession>A0A1H8USJ8</accession>
<evidence type="ECO:0000313" key="2">
    <source>
        <dbReference type="EMBL" id="SEP06180.1"/>
    </source>
</evidence>
<evidence type="ECO:0000256" key="1">
    <source>
        <dbReference type="SAM" id="MobiDB-lite"/>
    </source>
</evidence>